<evidence type="ECO:0000256" key="1">
    <source>
        <dbReference type="SAM" id="MobiDB-lite"/>
    </source>
</evidence>
<gene>
    <name evidence="2" type="ORF">QE207_01145</name>
</gene>
<evidence type="ECO:0000313" key="3">
    <source>
        <dbReference type="Proteomes" id="UP001177597"/>
    </source>
</evidence>
<name>A0AA95GCE2_9GAMM</name>
<dbReference type="RefSeq" id="WP_280628355.1">
    <property type="nucleotide sequence ID" value="NZ_CP123493.1"/>
</dbReference>
<evidence type="ECO:0000313" key="2">
    <source>
        <dbReference type="EMBL" id="WGL93923.1"/>
    </source>
</evidence>
<evidence type="ECO:0008006" key="4">
    <source>
        <dbReference type="Google" id="ProtNLM"/>
    </source>
</evidence>
<feature type="region of interest" description="Disordered" evidence="1">
    <location>
        <begin position="197"/>
        <end position="218"/>
    </location>
</feature>
<dbReference type="Proteomes" id="UP001177597">
    <property type="component" value="Plasmid paIh3"/>
</dbReference>
<geneLocation type="plasmid" evidence="2 3">
    <name>paIh3</name>
</geneLocation>
<organism evidence="2 3">
    <name type="scientific">Arsenophonus nasoniae</name>
    <name type="common">son-killer infecting Nasonia vitripennis</name>
    <dbReference type="NCBI Taxonomy" id="638"/>
    <lineage>
        <taxon>Bacteria</taxon>
        <taxon>Pseudomonadati</taxon>
        <taxon>Pseudomonadota</taxon>
        <taxon>Gammaproteobacteria</taxon>
        <taxon>Enterobacterales</taxon>
        <taxon>Morganellaceae</taxon>
        <taxon>Arsenophonus</taxon>
    </lineage>
</organism>
<accession>A0AA95GCE2</accession>
<dbReference type="AlphaFoldDB" id="A0AA95GCE2"/>
<proteinExistence type="predicted"/>
<reference evidence="2" key="1">
    <citation type="submission" date="2023-04" db="EMBL/GenBank/DDBJ databases">
        <title>Genome dynamics across the evolutionary transition to endosymbiosis.</title>
        <authorList>
            <person name="Siozios S."/>
            <person name="Nadal-Jimenez P."/>
            <person name="Azagi T."/>
            <person name="Sprong H."/>
            <person name="Frost C.L."/>
            <person name="Parratt S.R."/>
            <person name="Taylor G."/>
            <person name="Brettell L."/>
            <person name="Lew K.C."/>
            <person name="Croft L."/>
            <person name="King K.C."/>
            <person name="Brockhurst M.A."/>
            <person name="Hypsa V."/>
            <person name="Novakova E."/>
            <person name="Darby A.C."/>
            <person name="Hurst G.D.D."/>
        </authorList>
    </citation>
    <scope>NUCLEOTIDE SEQUENCE</scope>
    <source>
        <strain evidence="2">AIh</strain>
        <plasmid evidence="2">paIh3</plasmid>
    </source>
</reference>
<dbReference type="EMBL" id="CP123493">
    <property type="protein sequence ID" value="WGL93923.1"/>
    <property type="molecule type" value="Genomic_DNA"/>
</dbReference>
<keyword evidence="2" id="KW-0614">Plasmid</keyword>
<protein>
    <recommendedName>
        <fullName evidence="4">DUF2726 domain-containing protein</fullName>
    </recommendedName>
</protein>
<sequence length="238" mass="27551">MGFNGWFKKKDKKVIPPKNHSIQPSEKNAFSAFFFKYPQYVTDAFITLGEIECIKKESSILPENIILLNQINDSLADDFIALMKVRLIEFFKPKATNDSANKQLLFELQNVTCDFLVLNHEGNPVLIAHKKLTQDATAFEQKKALIIQRIAAISNVHFIFINQLSDLKIAKKLDFLWKIEPKNKELKNFLSEENQKEHTHKVTQEIEIPSSKNEESDNIQDDYCQIKIKKNTKLNNIN</sequence>